<evidence type="ECO:0000313" key="5">
    <source>
        <dbReference type="Proteomes" id="UP001199816"/>
    </source>
</evidence>
<dbReference type="Pfam" id="PF00534">
    <property type="entry name" value="Glycos_transf_1"/>
    <property type="match status" value="1"/>
</dbReference>
<reference evidence="4 5" key="1">
    <citation type="submission" date="2021-11" db="EMBL/GenBank/DDBJ databases">
        <title>Genomic of Niabella pedocola.</title>
        <authorList>
            <person name="Wu T."/>
        </authorList>
    </citation>
    <scope>NUCLEOTIDE SEQUENCE [LARGE SCALE GENOMIC DNA]</scope>
    <source>
        <strain evidence="4 5">JCM 31011</strain>
    </source>
</reference>
<feature type="domain" description="Glycosyltransferase subfamily 4-like N-terminal" evidence="3">
    <location>
        <begin position="41"/>
        <end position="177"/>
    </location>
</feature>
<dbReference type="EMBL" id="JAJNEC010000006">
    <property type="protein sequence ID" value="MCD2425154.1"/>
    <property type="molecule type" value="Genomic_DNA"/>
</dbReference>
<evidence type="ECO:0000259" key="2">
    <source>
        <dbReference type="Pfam" id="PF00534"/>
    </source>
</evidence>
<keyword evidence="5" id="KW-1185">Reference proteome</keyword>
<dbReference type="CDD" id="cd03809">
    <property type="entry name" value="GT4_MtfB-like"/>
    <property type="match status" value="1"/>
</dbReference>
<dbReference type="InterPro" id="IPR028098">
    <property type="entry name" value="Glyco_trans_4-like_N"/>
</dbReference>
<dbReference type="RefSeq" id="WP_231007582.1">
    <property type="nucleotide sequence ID" value="NZ_JAJNEC010000006.1"/>
</dbReference>
<proteinExistence type="predicted"/>
<dbReference type="PANTHER" id="PTHR46401">
    <property type="entry name" value="GLYCOSYLTRANSFERASE WBBK-RELATED"/>
    <property type="match status" value="1"/>
</dbReference>
<evidence type="ECO:0000313" key="4">
    <source>
        <dbReference type="EMBL" id="MCD2425154.1"/>
    </source>
</evidence>
<comment type="caution">
    <text evidence="4">The sequence shown here is derived from an EMBL/GenBank/DDBJ whole genome shotgun (WGS) entry which is preliminary data.</text>
</comment>
<accession>A0ABS8PVR1</accession>
<protein>
    <submittedName>
        <fullName evidence="4">Glycosyltransferase family 4 protein</fullName>
    </submittedName>
</protein>
<name>A0ABS8PVR1_9BACT</name>
<evidence type="ECO:0000259" key="3">
    <source>
        <dbReference type="Pfam" id="PF13439"/>
    </source>
</evidence>
<dbReference type="InterPro" id="IPR001296">
    <property type="entry name" value="Glyco_trans_1"/>
</dbReference>
<dbReference type="Gene3D" id="3.40.50.2000">
    <property type="entry name" value="Glycogen Phosphorylase B"/>
    <property type="match status" value="2"/>
</dbReference>
<dbReference type="Proteomes" id="UP001199816">
    <property type="component" value="Unassembled WGS sequence"/>
</dbReference>
<feature type="domain" description="Glycosyl transferase family 1" evidence="2">
    <location>
        <begin position="198"/>
        <end position="365"/>
    </location>
</feature>
<organism evidence="4 5">
    <name type="scientific">Niabella pedocola</name>
    <dbReference type="NCBI Taxonomy" id="1752077"/>
    <lineage>
        <taxon>Bacteria</taxon>
        <taxon>Pseudomonadati</taxon>
        <taxon>Bacteroidota</taxon>
        <taxon>Chitinophagia</taxon>
        <taxon>Chitinophagales</taxon>
        <taxon>Chitinophagaceae</taxon>
        <taxon>Niabella</taxon>
    </lineage>
</organism>
<sequence>MSFFAAMNIGFDAKRAYHNNTGLGFFSRVLIRLLADQFPEHTYYLFNPRPGKSFHPDQKNIREVLPRAVLHRLLSAVWRSRWVTNDLSRMRIDLYHGLSHEIPAGLPQTGIPSVVTIHDLFPEIYPEQYKPIDVKIYRAKLRYACRNATKIMAISEETKSHIVKIYGTDPEKIDVIYQSCAPAFMVMEPEEKKEAVRKKYQMPETFFLHVGTIIERKNLLNICKALNLVRNEITTPLVVVGNDGGFKDKVVAYLKEVQLEDRVYFLSEQLALAGKKPFVATEDLPALYQLATAMIYPSYFEGFGMPIIEAMAGGVPVITSTTSCLPEIAGTAAWLADPDSPEAMAAGFRKICTDASFAADMRSRGLENAQRFRPEVYAGDVMKLYQSIL</sequence>
<evidence type="ECO:0000256" key="1">
    <source>
        <dbReference type="ARBA" id="ARBA00022679"/>
    </source>
</evidence>
<dbReference type="Pfam" id="PF13439">
    <property type="entry name" value="Glyco_transf_4"/>
    <property type="match status" value="1"/>
</dbReference>
<gene>
    <name evidence="4" type="ORF">LQ567_20380</name>
</gene>
<dbReference type="PANTHER" id="PTHR46401:SF2">
    <property type="entry name" value="GLYCOSYLTRANSFERASE WBBK-RELATED"/>
    <property type="match status" value="1"/>
</dbReference>
<keyword evidence="1" id="KW-0808">Transferase</keyword>
<dbReference type="SUPFAM" id="SSF53756">
    <property type="entry name" value="UDP-Glycosyltransferase/glycogen phosphorylase"/>
    <property type="match status" value="1"/>
</dbReference>